<dbReference type="InterPro" id="IPR011698">
    <property type="entry name" value="GATase_3"/>
</dbReference>
<dbReference type="OrthoDB" id="9764035at2"/>
<dbReference type="UniPathway" id="UPA00148">
    <property type="reaction ID" value="UER00231"/>
</dbReference>
<keyword evidence="5 9" id="KW-0547">Nucleotide-binding</keyword>
<dbReference type="GO" id="GO:0042242">
    <property type="term" value="F:cobyrinic acid a,c-diamide synthase activity"/>
    <property type="evidence" value="ECO:0007669"/>
    <property type="project" value="UniProtKB-UniRule"/>
</dbReference>
<evidence type="ECO:0000256" key="6">
    <source>
        <dbReference type="ARBA" id="ARBA00022840"/>
    </source>
</evidence>
<name>A0A371K6I5_9GAMM</name>
<dbReference type="Gene3D" id="3.40.50.300">
    <property type="entry name" value="P-loop containing nucleotide triphosphate hydrolases"/>
    <property type="match status" value="1"/>
</dbReference>
<comment type="cofactor">
    <cofactor evidence="1 9">
        <name>Mg(2+)</name>
        <dbReference type="ChEBI" id="CHEBI:18420"/>
    </cofactor>
</comment>
<dbReference type="InterPro" id="IPR004484">
    <property type="entry name" value="CbiA/CobB_synth"/>
</dbReference>
<dbReference type="PANTHER" id="PTHR43873">
    <property type="entry name" value="COBYRINATE A,C-DIAMIDE SYNTHASE"/>
    <property type="match status" value="1"/>
</dbReference>
<dbReference type="HAMAP" id="MF_00027">
    <property type="entry name" value="CobB_CbiA"/>
    <property type="match status" value="1"/>
</dbReference>
<comment type="miscellaneous">
    <text evidence="9">The a and c carboxylates of cobyrinate are activated for nucleophilic attack via formation of a phosphorylated intermediate by ATP. CbiA catalyzes first the amidation of the c-carboxylate, and then that of the a-carboxylate.</text>
</comment>
<dbReference type="AlphaFoldDB" id="A0A371K6I5"/>
<evidence type="ECO:0000256" key="4">
    <source>
        <dbReference type="ARBA" id="ARBA00022598"/>
    </source>
</evidence>
<dbReference type="RefSeq" id="WP_115859010.1">
    <property type="nucleotide sequence ID" value="NZ_QTSU01000001.1"/>
</dbReference>
<feature type="domain" description="CobQ/CobB/MinD/ParA nucleotide binding" evidence="10">
    <location>
        <begin position="13"/>
        <end position="189"/>
    </location>
</feature>
<dbReference type="GO" id="GO:0009236">
    <property type="term" value="P:cobalamin biosynthetic process"/>
    <property type="evidence" value="ECO:0007669"/>
    <property type="project" value="UniProtKB-UniRule"/>
</dbReference>
<evidence type="ECO:0000256" key="9">
    <source>
        <dbReference type="HAMAP-Rule" id="MF_00027"/>
    </source>
</evidence>
<dbReference type="InterPro" id="IPR002586">
    <property type="entry name" value="CobQ/CobB/MinD/ParA_Nub-bd_dom"/>
</dbReference>
<dbReference type="SUPFAM" id="SSF52317">
    <property type="entry name" value="Class I glutamine amidotransferase-like"/>
    <property type="match status" value="1"/>
</dbReference>
<dbReference type="GO" id="GO:0005524">
    <property type="term" value="F:ATP binding"/>
    <property type="evidence" value="ECO:0007669"/>
    <property type="project" value="UniProtKB-UniRule"/>
</dbReference>
<protein>
    <recommendedName>
        <fullName evidence="9">Cobyrinate a,c-diamide synthase</fullName>
        <ecNumber evidence="9">6.3.5.11</ecNumber>
    </recommendedName>
    <alternativeName>
        <fullName evidence="9">Cobyrinic acid a,c-diamide synthetase</fullName>
    </alternativeName>
</protein>
<keyword evidence="13" id="KW-1185">Reference proteome</keyword>
<evidence type="ECO:0000313" key="13">
    <source>
        <dbReference type="Proteomes" id="UP000264492"/>
    </source>
</evidence>
<dbReference type="CDD" id="cd03130">
    <property type="entry name" value="GATase1_CobB"/>
    <property type="match status" value="1"/>
</dbReference>
<keyword evidence="8 9" id="KW-0315">Glutamine amidotransferase</keyword>
<dbReference type="InterPro" id="IPR027417">
    <property type="entry name" value="P-loop_NTPase"/>
</dbReference>
<keyword evidence="6 9" id="KW-0067">ATP-binding</keyword>
<dbReference type="NCBIfam" id="NF002204">
    <property type="entry name" value="PRK01077.1"/>
    <property type="match status" value="1"/>
</dbReference>
<comment type="caution">
    <text evidence="12">The sequence shown here is derived from an EMBL/GenBank/DDBJ whole genome shotgun (WGS) entry which is preliminary data.</text>
</comment>
<comment type="similarity">
    <text evidence="2">Belongs to the CobB/CobQ family. CobQ subfamily.</text>
</comment>
<dbReference type="Gene3D" id="3.40.50.880">
    <property type="match status" value="1"/>
</dbReference>
<comment type="catalytic activity">
    <reaction evidence="9">
        <text>cob(II)yrinate + 2 L-glutamine + 2 ATP + 2 H2O = cob(II)yrinate a,c diamide + 2 L-glutamate + 2 ADP + 2 phosphate + 2 H(+)</text>
        <dbReference type="Rhea" id="RHEA:26289"/>
        <dbReference type="ChEBI" id="CHEBI:15377"/>
        <dbReference type="ChEBI" id="CHEBI:15378"/>
        <dbReference type="ChEBI" id="CHEBI:29985"/>
        <dbReference type="ChEBI" id="CHEBI:30616"/>
        <dbReference type="ChEBI" id="CHEBI:43474"/>
        <dbReference type="ChEBI" id="CHEBI:58359"/>
        <dbReference type="ChEBI" id="CHEBI:58537"/>
        <dbReference type="ChEBI" id="CHEBI:58894"/>
        <dbReference type="ChEBI" id="CHEBI:456216"/>
        <dbReference type="EC" id="6.3.5.11"/>
    </reaction>
</comment>
<evidence type="ECO:0000313" key="12">
    <source>
        <dbReference type="EMBL" id="RDZ29571.1"/>
    </source>
</evidence>
<comment type="similarity">
    <text evidence="9">Belongs to the CobB/CbiA family.</text>
</comment>
<keyword evidence="7 9" id="KW-0460">Magnesium</keyword>
<dbReference type="Proteomes" id="UP000264492">
    <property type="component" value="Unassembled WGS sequence"/>
</dbReference>
<evidence type="ECO:0000259" key="11">
    <source>
        <dbReference type="Pfam" id="PF07685"/>
    </source>
</evidence>
<evidence type="ECO:0000256" key="8">
    <source>
        <dbReference type="ARBA" id="ARBA00022962"/>
    </source>
</evidence>
<evidence type="ECO:0000256" key="1">
    <source>
        <dbReference type="ARBA" id="ARBA00001946"/>
    </source>
</evidence>
<keyword evidence="4 9" id="KW-0436">Ligase</keyword>
<proteinExistence type="inferred from homology"/>
<sequence>MSDAVRHCPALLVSAPASGQGKTSATAALARWHSRQGRRVRVFKTGPDFLDPMVHERASGAPAQQLDLWMCGEDDVRARLYQAAGQADLILVEGVMGLYDGKPSSADLAIALGLPVLAVLDGSAMAQTFGALALGLANYREDLCMYGVAANRIGSAYHAQLLRESLPPSLQWLGALPRDPALSLPERHLGLVAAQELGDLDARLDVLADAWAAHADAALPPPVAFAPATSAQVAPLLRGRRIAIARDAAFCFLYPANLDLLRAAGAELAFFSPLAGDALPDCDAVWLPGGYPELHLDALSRRDDLRLALHAHRDAGKPLLAECGGLLYALDSLADRDGQRGEMAGLLSGHARLQPRLAGLGLQAVELPEGELRGHTFHYAQAEIAAAPLALARNPNGGPSREAVYRDRRMTASFVHFYFPSNPDAALRLLAP</sequence>
<evidence type="ECO:0000256" key="7">
    <source>
        <dbReference type="ARBA" id="ARBA00022842"/>
    </source>
</evidence>
<dbReference type="CDD" id="cd05388">
    <property type="entry name" value="CobB_N"/>
    <property type="match status" value="1"/>
</dbReference>
<dbReference type="EMBL" id="QTSU01000001">
    <property type="protein sequence ID" value="RDZ29571.1"/>
    <property type="molecule type" value="Genomic_DNA"/>
</dbReference>
<dbReference type="SUPFAM" id="SSF52540">
    <property type="entry name" value="P-loop containing nucleoside triphosphate hydrolases"/>
    <property type="match status" value="1"/>
</dbReference>
<evidence type="ECO:0000256" key="5">
    <source>
        <dbReference type="ARBA" id="ARBA00022741"/>
    </source>
</evidence>
<dbReference type="PANTHER" id="PTHR43873:SF1">
    <property type="entry name" value="COBYRINATE A,C-DIAMIDE SYNTHASE"/>
    <property type="match status" value="1"/>
</dbReference>
<feature type="active site" description="Nucleophile" evidence="9">
    <location>
        <position position="323"/>
    </location>
</feature>
<dbReference type="Pfam" id="PF01656">
    <property type="entry name" value="CbiA"/>
    <property type="match status" value="1"/>
</dbReference>
<dbReference type="EC" id="6.3.5.11" evidence="9"/>
<gene>
    <name evidence="9" type="primary">cbiA</name>
    <name evidence="12" type="ORF">DX914_11020</name>
</gene>
<comment type="pathway">
    <text evidence="9">Cofactor biosynthesis; adenosylcobalamin biosynthesis; cob(II)yrinate a,c-diamide from sirohydrochlorin (anaerobic route): step 10/10.</text>
</comment>
<comment type="function">
    <text evidence="9">Catalyzes the ATP-dependent amidation of the two carboxylate groups at positions a and c of cobyrinate, using either L-glutamine or ammonia as the nitrogen source.</text>
</comment>
<evidence type="ECO:0000259" key="10">
    <source>
        <dbReference type="Pfam" id="PF01656"/>
    </source>
</evidence>
<feature type="domain" description="CobB/CobQ-like glutamine amidotransferase" evidence="11">
    <location>
        <begin position="241"/>
        <end position="421"/>
    </location>
</feature>
<evidence type="ECO:0000256" key="2">
    <source>
        <dbReference type="ARBA" id="ARBA00006205"/>
    </source>
</evidence>
<organism evidence="12 13">
    <name type="scientific">Lysobacter silvisoli</name>
    <dbReference type="NCBI Taxonomy" id="2293254"/>
    <lineage>
        <taxon>Bacteria</taxon>
        <taxon>Pseudomonadati</taxon>
        <taxon>Pseudomonadota</taxon>
        <taxon>Gammaproteobacteria</taxon>
        <taxon>Lysobacterales</taxon>
        <taxon>Lysobacteraceae</taxon>
        <taxon>Lysobacter</taxon>
    </lineage>
</organism>
<accession>A0A371K6I5</accession>
<dbReference type="PROSITE" id="PS51274">
    <property type="entry name" value="GATASE_COBBQ"/>
    <property type="match status" value="1"/>
</dbReference>
<keyword evidence="3 9" id="KW-0169">Cobalamin biosynthesis</keyword>
<comment type="domain">
    <text evidence="9">Comprises of two domains. The C-terminal domain contains the binding site for glutamine and catalyzes the hydrolysis of this substrate to glutamate and ammonia. The N-terminal domain is anticipated to bind ATP and cobyrinate and catalyzes the ultimate synthesis of the diamide product. The ammonia produced via the glutaminase domain is probably translocated to the adjacent domain via a molecular tunnel, where it reacts with an activated intermediate.</text>
</comment>
<feature type="site" description="Increases nucleophilicity of active site Cys" evidence="9">
    <location>
        <position position="416"/>
    </location>
</feature>
<dbReference type="InterPro" id="IPR029062">
    <property type="entry name" value="Class_I_gatase-like"/>
</dbReference>
<dbReference type="Pfam" id="PF07685">
    <property type="entry name" value="GATase_3"/>
    <property type="match status" value="1"/>
</dbReference>
<reference evidence="12 13" key="1">
    <citation type="submission" date="2018-08" db="EMBL/GenBank/DDBJ databases">
        <title>Lysobacter sp. zong2l5, whole genome shotgun sequence.</title>
        <authorList>
            <person name="Zhang X."/>
            <person name="Feng G."/>
            <person name="Zhu H."/>
        </authorList>
    </citation>
    <scope>NUCLEOTIDE SEQUENCE [LARGE SCALE GENOMIC DNA]</scope>
    <source>
        <strain evidence="13">zong2l5</strain>
    </source>
</reference>
<evidence type="ECO:0000256" key="3">
    <source>
        <dbReference type="ARBA" id="ARBA00022573"/>
    </source>
</evidence>